<accession>A0AAV3S855</accession>
<evidence type="ECO:0000313" key="4">
    <source>
        <dbReference type="EMBL" id="GAA0301432.1"/>
    </source>
</evidence>
<dbReference type="RefSeq" id="WP_211311432.1">
    <property type="nucleotide sequence ID" value="NZ_BAAABL010000042.1"/>
</dbReference>
<dbReference type="InterPro" id="IPR007050">
    <property type="entry name" value="HTH_bacterioopsin"/>
</dbReference>
<evidence type="ECO:0000256" key="2">
    <source>
        <dbReference type="ARBA" id="ARBA00023163"/>
    </source>
</evidence>
<dbReference type="PANTHER" id="PTHR34236:SF1">
    <property type="entry name" value="DIMETHYL SULFOXIDE REDUCTASE TRANSCRIPTIONAL ACTIVATOR"/>
    <property type="match status" value="1"/>
</dbReference>
<keyword evidence="2" id="KW-0804">Transcription</keyword>
<reference evidence="4 5" key="1">
    <citation type="journal article" date="2019" name="Int. J. Syst. Evol. Microbiol.">
        <title>The Global Catalogue of Microorganisms (GCM) 10K type strain sequencing project: providing services to taxonomists for standard genome sequencing and annotation.</title>
        <authorList>
            <consortium name="The Broad Institute Genomics Platform"/>
            <consortium name="The Broad Institute Genome Sequencing Center for Infectious Disease"/>
            <person name="Wu L."/>
            <person name="Ma J."/>
        </authorList>
    </citation>
    <scope>NUCLEOTIDE SEQUENCE [LARGE SCALE GENOMIC DNA]</scope>
    <source>
        <strain evidence="4 5">JCM 16330</strain>
    </source>
</reference>
<keyword evidence="5" id="KW-1185">Reference proteome</keyword>
<name>A0AAV3S855_9EURY</name>
<proteinExistence type="predicted"/>
<dbReference type="AlphaFoldDB" id="A0AAV3S855"/>
<organism evidence="4 5">
    <name type="scientific">Halarchaeum salinum</name>
    <dbReference type="NCBI Taxonomy" id="489912"/>
    <lineage>
        <taxon>Archaea</taxon>
        <taxon>Methanobacteriati</taxon>
        <taxon>Methanobacteriota</taxon>
        <taxon>Stenosarchaea group</taxon>
        <taxon>Halobacteria</taxon>
        <taxon>Halobacteriales</taxon>
        <taxon>Halobacteriaceae</taxon>
    </lineage>
</organism>
<dbReference type="Gene3D" id="1.10.10.10">
    <property type="entry name" value="Winged helix-like DNA-binding domain superfamily/Winged helix DNA-binding domain"/>
    <property type="match status" value="1"/>
</dbReference>
<evidence type="ECO:0000313" key="5">
    <source>
        <dbReference type="Proteomes" id="UP001500837"/>
    </source>
</evidence>
<comment type="caution">
    <text evidence="4">The sequence shown here is derived from an EMBL/GenBank/DDBJ whole genome shotgun (WGS) entry which is preliminary data.</text>
</comment>
<feature type="domain" description="HTH bat-type" evidence="3">
    <location>
        <begin position="152"/>
        <end position="203"/>
    </location>
</feature>
<protein>
    <submittedName>
        <fullName evidence="4">Helix-turn-helix domain-containing protein</fullName>
    </submittedName>
</protein>
<dbReference type="InterPro" id="IPR036388">
    <property type="entry name" value="WH-like_DNA-bd_sf"/>
</dbReference>
<evidence type="ECO:0000256" key="1">
    <source>
        <dbReference type="ARBA" id="ARBA00023015"/>
    </source>
</evidence>
<dbReference type="Proteomes" id="UP001500837">
    <property type="component" value="Unassembled WGS sequence"/>
</dbReference>
<evidence type="ECO:0000259" key="3">
    <source>
        <dbReference type="Pfam" id="PF04967"/>
    </source>
</evidence>
<sequence length="210" mass="23336">MIRAELAVELPEGMWVRPISRRYPDVRFRVLAAFPGTDDRGIGLVEITGPNLPAVRDAVEASDVLRAADILHHGDDGLLVRFETRAPLLLRALRSARVPLELPFEITNGVAHWTLTASRDDLSRLGDELDARGVDYRLDRVSDEAERDPDPLTDRQRELLALAAKSGYYDQPREITLTELAADADVAKSTLSGILKRAESRVVKRHLDGV</sequence>
<keyword evidence="1" id="KW-0805">Transcription regulation</keyword>
<dbReference type="Pfam" id="PF04967">
    <property type="entry name" value="HTH_10"/>
    <property type="match status" value="1"/>
</dbReference>
<gene>
    <name evidence="4" type="ORF">GCM10009066_14470</name>
</gene>
<dbReference type="EMBL" id="BAAABL010000042">
    <property type="protein sequence ID" value="GAA0301432.1"/>
    <property type="molecule type" value="Genomic_DNA"/>
</dbReference>
<dbReference type="PANTHER" id="PTHR34236">
    <property type="entry name" value="DIMETHYL SULFOXIDE REDUCTASE TRANSCRIPTIONAL ACTIVATOR"/>
    <property type="match status" value="1"/>
</dbReference>